<feature type="transmembrane region" description="Helical" evidence="2">
    <location>
        <begin position="202"/>
        <end position="221"/>
    </location>
</feature>
<organism evidence="3 4">
    <name type="scientific">Saccharomonospora cyanea NA-134</name>
    <dbReference type="NCBI Taxonomy" id="882082"/>
    <lineage>
        <taxon>Bacteria</taxon>
        <taxon>Bacillati</taxon>
        <taxon>Actinomycetota</taxon>
        <taxon>Actinomycetes</taxon>
        <taxon>Pseudonocardiales</taxon>
        <taxon>Pseudonocardiaceae</taxon>
        <taxon>Saccharomonospora</taxon>
    </lineage>
</organism>
<keyword evidence="4" id="KW-1185">Reference proteome</keyword>
<gene>
    <name evidence="3" type="ORF">SaccyDRAFT_0259</name>
</gene>
<evidence type="ECO:0000313" key="3">
    <source>
        <dbReference type="EMBL" id="EHR59196.1"/>
    </source>
</evidence>
<feature type="transmembrane region" description="Helical" evidence="2">
    <location>
        <begin position="137"/>
        <end position="160"/>
    </location>
</feature>
<keyword evidence="2" id="KW-0472">Membrane</keyword>
<keyword evidence="2" id="KW-1133">Transmembrane helix</keyword>
<reference evidence="3 4" key="1">
    <citation type="submission" date="2011-11" db="EMBL/GenBank/DDBJ databases">
        <title>The Noncontiguous Finished sequence of Saccharomonospora cyanea NA-134.</title>
        <authorList>
            <consortium name="US DOE Joint Genome Institute"/>
            <person name="Lucas S."/>
            <person name="Han J."/>
            <person name="Lapidus A."/>
            <person name="Cheng J.-F."/>
            <person name="Goodwin L."/>
            <person name="Pitluck S."/>
            <person name="Peters L."/>
            <person name="Ovchinnikova G."/>
            <person name="Lu M."/>
            <person name="Detter J.C."/>
            <person name="Han C."/>
            <person name="Tapia R."/>
            <person name="Land M."/>
            <person name="Hauser L."/>
            <person name="Kyrpides N."/>
            <person name="Ivanova N."/>
            <person name="Pagani I."/>
            <person name="Brambilla E.-M."/>
            <person name="Klenk H.-P."/>
            <person name="Woyke T."/>
        </authorList>
    </citation>
    <scope>NUCLEOTIDE SEQUENCE [LARGE SCALE GENOMIC DNA]</scope>
    <source>
        <strain evidence="3 4">NA-134</strain>
    </source>
</reference>
<evidence type="ECO:0000256" key="2">
    <source>
        <dbReference type="SAM" id="Phobius"/>
    </source>
</evidence>
<accession>H5XDB6</accession>
<name>H5XDB6_9PSEU</name>
<protein>
    <submittedName>
        <fullName evidence="3">Uncharacterized protein</fullName>
    </submittedName>
</protein>
<dbReference type="HOGENOM" id="CLU_1115144_0_0_11"/>
<dbReference type="EMBL" id="CM001440">
    <property type="protein sequence ID" value="EHR59196.1"/>
    <property type="molecule type" value="Genomic_DNA"/>
</dbReference>
<keyword evidence="2" id="KW-0812">Transmembrane</keyword>
<dbReference type="Proteomes" id="UP000002791">
    <property type="component" value="Chromosome"/>
</dbReference>
<dbReference type="AlphaFoldDB" id="H5XDB6"/>
<sequence>MTTTEDALVVQVRQALETAHRAGRPRPGRPALVRLTGATDYAVRKALATLAASENNTAASLSPAEPTTGGHPENTGRPASRRETAPAVRGARLPRPWPLAVIGLAAAVAIWGGWVRLGELTGFGPINLLPGIGSGLTVNTAVVLPLSVEFYSAYALRVLLVSDQLTTRTRTFARRTFTASLVVGGGAQVASHVMEAAGTATAPWPVTTVVACVPLLVLGLASGLASLVKRDATSGEAVQVETSGREAVP</sequence>
<proteinExistence type="predicted"/>
<dbReference type="eggNOG" id="ENOG502ZANI">
    <property type="taxonomic scope" value="Bacteria"/>
</dbReference>
<feature type="region of interest" description="Disordered" evidence="1">
    <location>
        <begin position="54"/>
        <end position="89"/>
    </location>
</feature>
<feature type="transmembrane region" description="Helical" evidence="2">
    <location>
        <begin position="172"/>
        <end position="190"/>
    </location>
</feature>
<evidence type="ECO:0000256" key="1">
    <source>
        <dbReference type="SAM" id="MobiDB-lite"/>
    </source>
</evidence>
<evidence type="ECO:0000313" key="4">
    <source>
        <dbReference type="Proteomes" id="UP000002791"/>
    </source>
</evidence>
<feature type="transmembrane region" description="Helical" evidence="2">
    <location>
        <begin position="97"/>
        <end position="117"/>
    </location>
</feature>
<dbReference type="OrthoDB" id="3685088at2"/>